<gene>
    <name evidence="3" type="ORF">F5891DRAFT_1655</name>
</gene>
<protein>
    <submittedName>
        <fullName evidence="3">MRC1-like domain-containing protein</fullName>
    </submittedName>
</protein>
<evidence type="ECO:0000256" key="1">
    <source>
        <dbReference type="SAM" id="MobiDB-lite"/>
    </source>
</evidence>
<feature type="region of interest" description="Disordered" evidence="1">
    <location>
        <begin position="1380"/>
        <end position="1430"/>
    </location>
</feature>
<dbReference type="Proteomes" id="UP001195769">
    <property type="component" value="Unassembled WGS sequence"/>
</dbReference>
<feature type="region of interest" description="Disordered" evidence="1">
    <location>
        <begin position="576"/>
        <end position="777"/>
    </location>
</feature>
<feature type="compositionally biased region" description="Acidic residues" evidence="1">
    <location>
        <begin position="627"/>
        <end position="640"/>
    </location>
</feature>
<comment type="caution">
    <text evidence="3">The sequence shown here is derived from an EMBL/GenBank/DDBJ whole genome shotgun (WGS) entry which is preliminary data.</text>
</comment>
<evidence type="ECO:0000259" key="2">
    <source>
        <dbReference type="Pfam" id="PF09444"/>
    </source>
</evidence>
<feature type="compositionally biased region" description="Basic and acidic residues" evidence="1">
    <location>
        <begin position="749"/>
        <end position="758"/>
    </location>
</feature>
<organism evidence="3 4">
    <name type="scientific">Suillus fuscotomentosus</name>
    <dbReference type="NCBI Taxonomy" id="1912939"/>
    <lineage>
        <taxon>Eukaryota</taxon>
        <taxon>Fungi</taxon>
        <taxon>Dikarya</taxon>
        <taxon>Basidiomycota</taxon>
        <taxon>Agaricomycotina</taxon>
        <taxon>Agaricomycetes</taxon>
        <taxon>Agaricomycetidae</taxon>
        <taxon>Boletales</taxon>
        <taxon>Suillineae</taxon>
        <taxon>Suillaceae</taxon>
        <taxon>Suillus</taxon>
    </lineage>
</organism>
<feature type="region of interest" description="Disordered" evidence="1">
    <location>
        <begin position="1"/>
        <end position="66"/>
    </location>
</feature>
<feature type="region of interest" description="Disordered" evidence="1">
    <location>
        <begin position="1099"/>
        <end position="1130"/>
    </location>
</feature>
<dbReference type="InterPro" id="IPR018564">
    <property type="entry name" value="Repl_chkpnt_MRC1_dom"/>
</dbReference>
<feature type="compositionally biased region" description="Basic and acidic residues" evidence="1">
    <location>
        <begin position="577"/>
        <end position="591"/>
    </location>
</feature>
<evidence type="ECO:0000313" key="3">
    <source>
        <dbReference type="EMBL" id="KAG1908136.1"/>
    </source>
</evidence>
<feature type="compositionally biased region" description="Basic and acidic residues" evidence="1">
    <location>
        <begin position="28"/>
        <end position="38"/>
    </location>
</feature>
<feature type="compositionally biased region" description="Acidic residues" evidence="1">
    <location>
        <begin position="1119"/>
        <end position="1130"/>
    </location>
</feature>
<feature type="region of interest" description="Disordered" evidence="1">
    <location>
        <begin position="108"/>
        <end position="291"/>
    </location>
</feature>
<feature type="compositionally biased region" description="Basic and acidic residues" evidence="1">
    <location>
        <begin position="47"/>
        <end position="66"/>
    </location>
</feature>
<dbReference type="EMBL" id="JABBWK010000001">
    <property type="protein sequence ID" value="KAG1908136.1"/>
    <property type="molecule type" value="Genomic_DNA"/>
</dbReference>
<feature type="region of interest" description="Disordered" evidence="1">
    <location>
        <begin position="1185"/>
        <end position="1212"/>
    </location>
</feature>
<keyword evidence="4" id="KW-1185">Reference proteome</keyword>
<dbReference type="GeneID" id="64665047"/>
<feature type="compositionally biased region" description="Polar residues" evidence="1">
    <location>
        <begin position="832"/>
        <end position="845"/>
    </location>
</feature>
<feature type="region of interest" description="Disordered" evidence="1">
    <location>
        <begin position="789"/>
        <end position="865"/>
    </location>
</feature>
<name>A0AAD4EL77_9AGAM</name>
<dbReference type="RefSeq" id="XP_041233711.1">
    <property type="nucleotide sequence ID" value="XM_041370749.1"/>
</dbReference>
<feature type="compositionally biased region" description="Basic and acidic residues" evidence="1">
    <location>
        <begin position="335"/>
        <end position="344"/>
    </location>
</feature>
<feature type="domain" description="DNA replication checkpoint mediator MRC1" evidence="2">
    <location>
        <begin position="1089"/>
        <end position="1235"/>
    </location>
</feature>
<dbReference type="Pfam" id="PF09444">
    <property type="entry name" value="MRC1"/>
    <property type="match status" value="1"/>
</dbReference>
<feature type="compositionally biased region" description="Polar residues" evidence="1">
    <location>
        <begin position="1391"/>
        <end position="1405"/>
    </location>
</feature>
<proteinExistence type="predicted"/>
<feature type="compositionally biased region" description="Basic and acidic residues" evidence="1">
    <location>
        <begin position="484"/>
        <end position="494"/>
    </location>
</feature>
<feature type="compositionally biased region" description="Acidic residues" evidence="1">
    <location>
        <begin position="669"/>
        <end position="684"/>
    </location>
</feature>
<accession>A0AAD4EL77</accession>
<feature type="compositionally biased region" description="Polar residues" evidence="1">
    <location>
        <begin position="398"/>
        <end position="416"/>
    </location>
</feature>
<feature type="compositionally biased region" description="Basic and acidic residues" evidence="1">
    <location>
        <begin position="429"/>
        <end position="465"/>
    </location>
</feature>
<reference evidence="3" key="1">
    <citation type="journal article" date="2020" name="New Phytol.">
        <title>Comparative genomics reveals dynamic genome evolution in host specialist ectomycorrhizal fungi.</title>
        <authorList>
            <person name="Lofgren L.A."/>
            <person name="Nguyen N.H."/>
            <person name="Vilgalys R."/>
            <person name="Ruytinx J."/>
            <person name="Liao H.L."/>
            <person name="Branco S."/>
            <person name="Kuo A."/>
            <person name="LaButti K."/>
            <person name="Lipzen A."/>
            <person name="Andreopoulos W."/>
            <person name="Pangilinan J."/>
            <person name="Riley R."/>
            <person name="Hundley H."/>
            <person name="Na H."/>
            <person name="Barry K."/>
            <person name="Grigoriev I.V."/>
            <person name="Stajich J.E."/>
            <person name="Kennedy P.G."/>
        </authorList>
    </citation>
    <scope>NUCLEOTIDE SEQUENCE</scope>
    <source>
        <strain evidence="3">FC203</strain>
    </source>
</reference>
<feature type="compositionally biased region" description="Low complexity" evidence="1">
    <location>
        <begin position="126"/>
        <end position="137"/>
    </location>
</feature>
<sequence length="1430" mass="158134">MSAMDVDQISPNPSPVNPIKRAPVTYGRRRDPQPEIRDSSVTLTDRSSPRVESEPLGGKESESTHELALDALQGSQSSSTTCTNDNDMVDATSKHQFGWRAQLKALDEAFDDDEEPLAQPRVVERSSLSPPFQPQSFADKQIIHADATPLSPLPQNSDGFSDGTLLPPTSDPSASPIDEPLEDSPIISRKVRRSRNCIDSDSEREESKNSSSVSPVHHPINTPLLRSPPTPSTSELEMPLTRPKANKGKGKAPARDVPPLRFEDESVSTSTTSKKGSKSRRKDESACLKIKAPTKKDLRETVLESSRITASKNVQVVRTEQSKYTKHRLFELVKDEALRKEQKQPELPSDPISIFSSPSALPPAAGARKKLAQGESSFGVPSRLLGSSTIVHPRAQTPPRNLSRRATSQPPSMASDSTDEEMPNLTDLLRQEQAKRKEADDKRALAELKQRALQDAARRSSRAGDSDDDLEIVDNSMHATAQEEAAKRKADKLQHITPSKGKARQLALSRKSIPGSSGSRAKPFAQANMSEYLRDSAMSSFDRKGRGRDKKVPLTAQQLNKALIQKAEASKLATIQQREEDWKQRGGRILEEPVEAGENASFRDRLDVYVQKGLQVAERDDSTPGDMEVDDTDEDDADYAPEERGSATPEPMDTDGEGDNDRENQPGLDVDDDANQQTDVEDEERQVHRRGIRRPLMVTSDDEDDAPRILVPDSSMQDLTSDAIVIRNSESDQTEDENDKENSQTLMYDRSEDKENKAVVRHSPSFARPTLGSIPGSLVDVNDAVHLRSSSSTSLGGFGGPSDSPEQDLQRSPLKEIAQDDSLSGSPSSKSPFTTRLLQSTSKHPTSLPGESFSDIEDEENMVKSFEPRTLLPSFSETLGKSSPASFVPRDPLANAGGFSQFFSDEKDEGPSFKEGNCNELALSLDVGLEPALEVSSTLRRKADNIFEKEQEYVIEIANGDQKQDNNPEWYIRENGFLTQTSGPNAEQYRVKSLQMSPLLASQTLMGELIPSSSERAPLQTLSFKARQESPDVQPLYRLGRRSSSPLERKTAMQDDGSLLPPLLISKLPKRNAFDVLGGHPNFNAPKRKLEKSEFVAAEAEESDEDELIGFGPIHKDEEAEDDDDDDDDEKFVEGLVDDAVMNAETEAADLVQEKFREHEDEDDKKLEKLHQDAIDGKFRMKRRDRGIGFEEDSDDDEEDENNRRIRRGMNKKRKIDGDTLEDLGRNQETKAFYDAYQHELIDDDLEFVHLQADTRMVSEDEDEETGKVVTTEDLNAELREAARNRETSESMDPEDTSWIDGADEEIDHHVPVKVMVERSNNALAKRPALSHTDFGLERPNRILENDQEKTKLRSWARGQGGGNQGTGRSVVGAAITGHAKAKVKTGGGSLRTTQAASGSNSVSSAPVPRKLEKGRSMLSSVSDRSNRFA</sequence>
<evidence type="ECO:0000313" key="4">
    <source>
        <dbReference type="Proteomes" id="UP001195769"/>
    </source>
</evidence>
<feature type="region of interest" description="Disordered" evidence="1">
    <location>
        <begin position="335"/>
        <end position="525"/>
    </location>
</feature>
<feature type="compositionally biased region" description="Low complexity" evidence="1">
    <location>
        <begin position="822"/>
        <end position="831"/>
    </location>
</feature>
<feature type="compositionally biased region" description="Acidic residues" evidence="1">
    <location>
        <begin position="1099"/>
        <end position="1108"/>
    </location>
</feature>
<feature type="compositionally biased region" description="Acidic residues" evidence="1">
    <location>
        <begin position="1190"/>
        <end position="1201"/>
    </location>
</feature>
<feature type="compositionally biased region" description="Low complexity" evidence="1">
    <location>
        <begin position="349"/>
        <end position="366"/>
    </location>
</feature>